<dbReference type="GO" id="GO:0004523">
    <property type="term" value="F:RNA-DNA hybrid ribonuclease activity"/>
    <property type="evidence" value="ECO:0007669"/>
    <property type="project" value="InterPro"/>
</dbReference>
<protein>
    <recommendedName>
        <fullName evidence="2">RNase H type-1 domain-containing protein</fullName>
    </recommendedName>
</protein>
<dbReference type="Pfam" id="PF00075">
    <property type="entry name" value="RNase_H"/>
    <property type="match status" value="1"/>
</dbReference>
<evidence type="ECO:0000259" key="2">
    <source>
        <dbReference type="PROSITE" id="PS50879"/>
    </source>
</evidence>
<dbReference type="GO" id="GO:0043137">
    <property type="term" value="P:DNA replication, removal of RNA primer"/>
    <property type="evidence" value="ECO:0007669"/>
    <property type="project" value="TreeGrafter"/>
</dbReference>
<dbReference type="AlphaFoldDB" id="A0A4Y2PHY4"/>
<dbReference type="OrthoDB" id="8058917at2759"/>
<dbReference type="Gene3D" id="3.30.420.10">
    <property type="entry name" value="Ribonuclease H-like superfamily/Ribonuclease H"/>
    <property type="match status" value="1"/>
</dbReference>
<dbReference type="PANTHER" id="PTHR10642:SF31">
    <property type="entry name" value="RIBONUCLEASE H1"/>
    <property type="match status" value="1"/>
</dbReference>
<dbReference type="PANTHER" id="PTHR10642">
    <property type="entry name" value="RIBONUCLEASE H1"/>
    <property type="match status" value="1"/>
</dbReference>
<feature type="domain" description="RNase H type-1" evidence="2">
    <location>
        <begin position="73"/>
        <end position="202"/>
    </location>
</feature>
<comment type="caution">
    <text evidence="3">The sequence shown here is derived from an EMBL/GenBank/DDBJ whole genome shotgun (WGS) entry which is preliminary data.</text>
</comment>
<dbReference type="InterPro" id="IPR012337">
    <property type="entry name" value="RNaseH-like_sf"/>
</dbReference>
<gene>
    <name evidence="3" type="ORF">AVEN_213231_1</name>
</gene>
<accession>A0A4Y2PHY4</accession>
<evidence type="ECO:0000256" key="1">
    <source>
        <dbReference type="ARBA" id="ARBA00005300"/>
    </source>
</evidence>
<dbReference type="Proteomes" id="UP000499080">
    <property type="component" value="Unassembled WGS sequence"/>
</dbReference>
<keyword evidence="4" id="KW-1185">Reference proteome</keyword>
<dbReference type="CDD" id="cd09276">
    <property type="entry name" value="Rnase_HI_RT_non_LTR"/>
    <property type="match status" value="1"/>
</dbReference>
<dbReference type="SUPFAM" id="SSF53098">
    <property type="entry name" value="Ribonuclease H-like"/>
    <property type="match status" value="1"/>
</dbReference>
<dbReference type="PROSITE" id="PS50879">
    <property type="entry name" value="RNASE_H_1"/>
    <property type="match status" value="1"/>
</dbReference>
<evidence type="ECO:0000313" key="3">
    <source>
        <dbReference type="EMBL" id="GBN50543.1"/>
    </source>
</evidence>
<dbReference type="InterPro" id="IPR002156">
    <property type="entry name" value="RNaseH_domain"/>
</dbReference>
<reference evidence="3 4" key="1">
    <citation type="journal article" date="2019" name="Sci. Rep.">
        <title>Orb-weaving spider Araneus ventricosus genome elucidates the spidroin gene catalogue.</title>
        <authorList>
            <person name="Kono N."/>
            <person name="Nakamura H."/>
            <person name="Ohtoshi R."/>
            <person name="Moran D.A.P."/>
            <person name="Shinohara A."/>
            <person name="Yoshida Y."/>
            <person name="Fujiwara M."/>
            <person name="Mori M."/>
            <person name="Tomita M."/>
            <person name="Arakawa K."/>
        </authorList>
    </citation>
    <scope>NUCLEOTIDE SEQUENCE [LARGE SCALE GENOMIC DNA]</scope>
</reference>
<sequence length="307" mass="35351">MPRFAEKNTCPKLSLTGCPPIDIKIKEENEIWQQQQEIKNLEKIGISFNFDYATEVSPWKITSILWRTFNETNYVGINVFTDGSKINNRVGCAMVVFEDGNEKEHEIWRLNNETTVFIAEMVAIREAVSYCKRRLITKANIISESRSALVSIESLEENRKFILDIKNSLQDTNSNFLLWWAKAHAGNKGNEKADNFAKKATEKQEINFYFCKTKQQRKTEMRKNIRQNWQILWDHSSKDHKKATEHLKPIKTGSSAGVPGASAEKMKELWNILSLNVMNGKTSETLTLKKTAAPLKNFCRTANREKV</sequence>
<name>A0A4Y2PHY4_ARAVE</name>
<dbReference type="EMBL" id="BGPR01011287">
    <property type="protein sequence ID" value="GBN50543.1"/>
    <property type="molecule type" value="Genomic_DNA"/>
</dbReference>
<dbReference type="InterPro" id="IPR036397">
    <property type="entry name" value="RNaseH_sf"/>
</dbReference>
<dbReference type="GO" id="GO:0003676">
    <property type="term" value="F:nucleic acid binding"/>
    <property type="evidence" value="ECO:0007669"/>
    <property type="project" value="InterPro"/>
</dbReference>
<organism evidence="3 4">
    <name type="scientific">Araneus ventricosus</name>
    <name type="common">Orbweaver spider</name>
    <name type="synonym">Epeira ventricosa</name>
    <dbReference type="NCBI Taxonomy" id="182803"/>
    <lineage>
        <taxon>Eukaryota</taxon>
        <taxon>Metazoa</taxon>
        <taxon>Ecdysozoa</taxon>
        <taxon>Arthropoda</taxon>
        <taxon>Chelicerata</taxon>
        <taxon>Arachnida</taxon>
        <taxon>Araneae</taxon>
        <taxon>Araneomorphae</taxon>
        <taxon>Entelegynae</taxon>
        <taxon>Araneoidea</taxon>
        <taxon>Araneidae</taxon>
        <taxon>Araneus</taxon>
    </lineage>
</organism>
<dbReference type="InterPro" id="IPR050092">
    <property type="entry name" value="RNase_H"/>
</dbReference>
<evidence type="ECO:0000313" key="4">
    <source>
        <dbReference type="Proteomes" id="UP000499080"/>
    </source>
</evidence>
<comment type="similarity">
    <text evidence="1">Belongs to the RNase H family.</text>
</comment>
<proteinExistence type="inferred from homology"/>